<dbReference type="PROSITE" id="PS51257">
    <property type="entry name" value="PROKAR_LIPOPROTEIN"/>
    <property type="match status" value="1"/>
</dbReference>
<dbReference type="GO" id="GO:0006629">
    <property type="term" value="P:lipid metabolic process"/>
    <property type="evidence" value="ECO:0007669"/>
    <property type="project" value="InterPro"/>
</dbReference>
<dbReference type="PANTHER" id="PTHR46211:SF1">
    <property type="entry name" value="GLYCEROPHOSPHODIESTER PHOSPHODIESTERASE, CYTOPLASMIC"/>
    <property type="match status" value="1"/>
</dbReference>
<sequence>MKISITILFVCLIIFSCKRNFEAPVPDTHWNLFESAEKLPSMARPGVEGIYNFKVGSDVFGAAAAAKWSYSANGNDTIYHLSLFCEKEVSYFILEGKKSGDSILLNGYWRKMVNTETGIARFTIAAVNGARNLLNGIPMGAADSLVLDGKYGNGPAMPDQPLRLKYNRPLYKAKPLQIVAHRGGGSTADLLPASENSVAMINLATRFGATGIEIDVRSTSDKVFVLFHDATLNERLIRKNGLLGPIENYSYDQLYTLVRLKQGERIPTLKEALHTVVYNTALEYVWLDTKFTGPIDELVKIQRQYMQEAAAIGRKLEITIGIPDQQVLKNFLALPDHNNIPSVCELTPDDVVAANSRIWAPRWTLGLQNEQVQQVHAQGRRAFVWTLDVPENVFEYMNQGDFDGILSNYPSIVAYYYYAKQ</sequence>
<dbReference type="InterPro" id="IPR017946">
    <property type="entry name" value="PLC-like_Pdiesterase_TIM-brl"/>
</dbReference>
<accession>A0A1M4ZPT6</accession>
<evidence type="ECO:0000259" key="1">
    <source>
        <dbReference type="PROSITE" id="PS51704"/>
    </source>
</evidence>
<dbReference type="AlphaFoldDB" id="A0A1M4ZPT6"/>
<dbReference type="GO" id="GO:0008081">
    <property type="term" value="F:phosphoric diester hydrolase activity"/>
    <property type="evidence" value="ECO:0007669"/>
    <property type="project" value="InterPro"/>
</dbReference>
<dbReference type="InterPro" id="IPR030395">
    <property type="entry name" value="GP_PDE_dom"/>
</dbReference>
<reference evidence="2 3" key="1">
    <citation type="submission" date="2016-11" db="EMBL/GenBank/DDBJ databases">
        <authorList>
            <person name="Jaros S."/>
            <person name="Januszkiewicz K."/>
            <person name="Wedrychowicz H."/>
        </authorList>
    </citation>
    <scope>NUCLEOTIDE SEQUENCE [LARGE SCALE GENOMIC DNA]</scope>
    <source>
        <strain evidence="2 3">DSM 18119</strain>
    </source>
</reference>
<dbReference type="EMBL" id="FQUU01000007">
    <property type="protein sequence ID" value="SHF20120.1"/>
    <property type="molecule type" value="Genomic_DNA"/>
</dbReference>
<protein>
    <submittedName>
        <fullName evidence="2">Glycerophosphoryl diester phosphodiesterase</fullName>
    </submittedName>
</protein>
<dbReference type="Gene3D" id="3.20.20.190">
    <property type="entry name" value="Phosphatidylinositol (PI) phosphodiesterase"/>
    <property type="match status" value="1"/>
</dbReference>
<name>A0A1M4ZPT6_9BACT</name>
<evidence type="ECO:0000313" key="3">
    <source>
        <dbReference type="Proteomes" id="UP000184048"/>
    </source>
</evidence>
<keyword evidence="3" id="KW-1185">Reference proteome</keyword>
<dbReference type="Proteomes" id="UP000184048">
    <property type="component" value="Unassembled WGS sequence"/>
</dbReference>
<dbReference type="STRING" id="1121884.SAMN02745131_02030"/>
<dbReference type="OrthoDB" id="384721at2"/>
<dbReference type="PROSITE" id="PS51704">
    <property type="entry name" value="GP_PDE"/>
    <property type="match status" value="1"/>
</dbReference>
<proteinExistence type="predicted"/>
<evidence type="ECO:0000313" key="2">
    <source>
        <dbReference type="EMBL" id="SHF20120.1"/>
    </source>
</evidence>
<dbReference type="SUPFAM" id="SSF51695">
    <property type="entry name" value="PLC-like phosphodiesterases"/>
    <property type="match status" value="1"/>
</dbReference>
<gene>
    <name evidence="2" type="ORF">SAMN02745131_02030</name>
</gene>
<feature type="domain" description="GP-PDE" evidence="1">
    <location>
        <begin position="176"/>
        <end position="417"/>
    </location>
</feature>
<dbReference type="RefSeq" id="WP_072835223.1">
    <property type="nucleotide sequence ID" value="NZ_FQUU01000007.1"/>
</dbReference>
<dbReference type="Pfam" id="PF03009">
    <property type="entry name" value="GDPD"/>
    <property type="match status" value="1"/>
</dbReference>
<dbReference type="PANTHER" id="PTHR46211">
    <property type="entry name" value="GLYCEROPHOSPHORYL DIESTER PHOSPHODIESTERASE"/>
    <property type="match status" value="1"/>
</dbReference>
<organism evidence="2 3">
    <name type="scientific">Flavisolibacter ginsengisoli DSM 18119</name>
    <dbReference type="NCBI Taxonomy" id="1121884"/>
    <lineage>
        <taxon>Bacteria</taxon>
        <taxon>Pseudomonadati</taxon>
        <taxon>Bacteroidota</taxon>
        <taxon>Chitinophagia</taxon>
        <taxon>Chitinophagales</taxon>
        <taxon>Chitinophagaceae</taxon>
        <taxon>Flavisolibacter</taxon>
    </lineage>
</organism>